<sequence length="62" mass="7058">MAGTFTARPVAFGRAMAGRIWRLRSTVGRWNDVRVTRKALSTLSDWQLDDIGLMRCDIENFA</sequence>
<dbReference type="EMBL" id="FXYE01000002">
    <property type="protein sequence ID" value="SMX44100.1"/>
    <property type="molecule type" value="Genomic_DNA"/>
</dbReference>
<organism evidence="2 3">
    <name type="scientific">Actibacterium lipolyticum</name>
    <dbReference type="NCBI Taxonomy" id="1524263"/>
    <lineage>
        <taxon>Bacteria</taxon>
        <taxon>Pseudomonadati</taxon>
        <taxon>Pseudomonadota</taxon>
        <taxon>Alphaproteobacteria</taxon>
        <taxon>Rhodobacterales</taxon>
        <taxon>Roseobacteraceae</taxon>
        <taxon>Actibacterium</taxon>
    </lineage>
</organism>
<gene>
    <name evidence="2" type="ORF">COL8621_02466</name>
</gene>
<keyword evidence="3" id="KW-1185">Reference proteome</keyword>
<accession>A0A238KN63</accession>
<name>A0A238KN63_9RHOB</name>
<evidence type="ECO:0000259" key="1">
    <source>
        <dbReference type="Pfam" id="PF06568"/>
    </source>
</evidence>
<evidence type="ECO:0000313" key="3">
    <source>
        <dbReference type="Proteomes" id="UP000202922"/>
    </source>
</evidence>
<dbReference type="InterPro" id="IPR009506">
    <property type="entry name" value="YjiS-like"/>
</dbReference>
<dbReference type="Proteomes" id="UP000202922">
    <property type="component" value="Unassembled WGS sequence"/>
</dbReference>
<dbReference type="RefSeq" id="WP_093967617.1">
    <property type="nucleotide sequence ID" value="NZ_FXYE01000002.1"/>
</dbReference>
<dbReference type="OrthoDB" id="8116725at2"/>
<proteinExistence type="predicted"/>
<reference evidence="3" key="1">
    <citation type="submission" date="2017-05" db="EMBL/GenBank/DDBJ databases">
        <authorList>
            <person name="Rodrigo-Torres L."/>
            <person name="Arahal R. D."/>
            <person name="Lucena T."/>
        </authorList>
    </citation>
    <scope>NUCLEOTIDE SEQUENCE [LARGE SCALE GENOMIC DNA]</scope>
    <source>
        <strain evidence="3">CECT 8621</strain>
    </source>
</reference>
<protein>
    <recommendedName>
        <fullName evidence="1">YjiS-like domain-containing protein</fullName>
    </recommendedName>
</protein>
<dbReference type="Pfam" id="PF06568">
    <property type="entry name" value="YjiS-like"/>
    <property type="match status" value="1"/>
</dbReference>
<feature type="domain" description="YjiS-like" evidence="1">
    <location>
        <begin position="23"/>
        <end position="59"/>
    </location>
</feature>
<evidence type="ECO:0000313" key="2">
    <source>
        <dbReference type="EMBL" id="SMX44100.1"/>
    </source>
</evidence>
<dbReference type="AlphaFoldDB" id="A0A238KN63"/>